<gene>
    <name evidence="2" type="ORF">CISG_08056</name>
</gene>
<sequence length="60" mass="6885">MALTRSNQPLVWIDCEMTGLDPETDHILQISCFLTDADLNLLEPRASMSRYTNRSIFSRP</sequence>
<dbReference type="Proteomes" id="UP000054559">
    <property type="component" value="Unassembled WGS sequence"/>
</dbReference>
<dbReference type="InterPro" id="IPR013520">
    <property type="entry name" value="Ribonucl_H"/>
</dbReference>
<dbReference type="OrthoDB" id="270189at2759"/>
<reference evidence="3" key="1">
    <citation type="journal article" date="2010" name="Genome Res.">
        <title>Population genomic sequencing of Coccidioides fungi reveals recent hybridization and transposon control.</title>
        <authorList>
            <person name="Neafsey D.E."/>
            <person name="Barker B.M."/>
            <person name="Sharpton T.J."/>
            <person name="Stajich J.E."/>
            <person name="Park D.J."/>
            <person name="Whiston E."/>
            <person name="Hung C.-Y."/>
            <person name="McMahan C."/>
            <person name="White J."/>
            <person name="Sykes S."/>
            <person name="Heiman D."/>
            <person name="Young S."/>
            <person name="Zeng Q."/>
            <person name="Abouelleil A."/>
            <person name="Aftuck L."/>
            <person name="Bessette D."/>
            <person name="Brown A."/>
            <person name="FitzGerald M."/>
            <person name="Lui A."/>
            <person name="Macdonald J.P."/>
            <person name="Priest M."/>
            <person name="Orbach M.J."/>
            <person name="Galgiani J.N."/>
            <person name="Kirkland T.N."/>
            <person name="Cole G.T."/>
            <person name="Birren B.W."/>
            <person name="Henn M.R."/>
            <person name="Taylor J.W."/>
            <person name="Rounsley S.D."/>
        </authorList>
    </citation>
    <scope>NUCLEOTIDE SEQUENCE [LARGE SCALE GENOMIC DNA]</scope>
    <source>
        <strain evidence="3">RMSCC 3703</strain>
    </source>
</reference>
<dbReference type="EMBL" id="DS268177">
    <property type="protein sequence ID" value="KMU79776.1"/>
    <property type="molecule type" value="Genomic_DNA"/>
</dbReference>
<dbReference type="Gene3D" id="3.30.420.10">
    <property type="entry name" value="Ribonuclease H-like superfamily/Ribonuclease H"/>
    <property type="match status" value="1"/>
</dbReference>
<dbReference type="Pfam" id="PF00929">
    <property type="entry name" value="RNase_T"/>
    <property type="match status" value="1"/>
</dbReference>
<dbReference type="InterPro" id="IPR036397">
    <property type="entry name" value="RNaseH_sf"/>
</dbReference>
<feature type="domain" description="Exonuclease" evidence="1">
    <location>
        <begin position="11"/>
        <end position="51"/>
    </location>
</feature>
<name>A0A0J8R4T2_COCIT</name>
<proteinExistence type="predicted"/>
<accession>A0A0J8R4T2</accession>
<dbReference type="InterPro" id="IPR012337">
    <property type="entry name" value="RNaseH-like_sf"/>
</dbReference>
<evidence type="ECO:0000313" key="3">
    <source>
        <dbReference type="Proteomes" id="UP000054559"/>
    </source>
</evidence>
<organism evidence="2 3">
    <name type="scientific">Coccidioides immitis RMSCC 3703</name>
    <dbReference type="NCBI Taxonomy" id="454286"/>
    <lineage>
        <taxon>Eukaryota</taxon>
        <taxon>Fungi</taxon>
        <taxon>Dikarya</taxon>
        <taxon>Ascomycota</taxon>
        <taxon>Pezizomycotina</taxon>
        <taxon>Eurotiomycetes</taxon>
        <taxon>Eurotiomycetidae</taxon>
        <taxon>Onygenales</taxon>
        <taxon>Onygenaceae</taxon>
        <taxon>Coccidioides</taxon>
    </lineage>
</organism>
<dbReference type="SUPFAM" id="SSF53098">
    <property type="entry name" value="Ribonuclease H-like"/>
    <property type="match status" value="1"/>
</dbReference>
<dbReference type="AlphaFoldDB" id="A0A0J8R4T2"/>
<dbReference type="STRING" id="454286.A0A0J8R4T2"/>
<evidence type="ECO:0000313" key="2">
    <source>
        <dbReference type="EMBL" id="KMU79776.1"/>
    </source>
</evidence>
<dbReference type="GO" id="GO:0003676">
    <property type="term" value="F:nucleic acid binding"/>
    <property type="evidence" value="ECO:0007669"/>
    <property type="project" value="InterPro"/>
</dbReference>
<protein>
    <submittedName>
        <fullName evidence="2">Oligoribonuclease</fullName>
    </submittedName>
</protein>
<evidence type="ECO:0000259" key="1">
    <source>
        <dbReference type="Pfam" id="PF00929"/>
    </source>
</evidence>